<accession>C8VR79</accession>
<dbReference type="PANTHER" id="PTHR31465">
    <property type="entry name" value="PROTEIN RTA1-RELATED"/>
    <property type="match status" value="1"/>
</dbReference>
<feature type="non-terminal residue" evidence="6">
    <location>
        <position position="1"/>
    </location>
</feature>
<evidence type="ECO:0000313" key="7">
    <source>
        <dbReference type="Proteomes" id="UP000000560"/>
    </source>
</evidence>
<dbReference type="AlphaFoldDB" id="C8VR79"/>
<dbReference type="KEGG" id="ani:ANIA_09374"/>
<evidence type="ECO:0000256" key="5">
    <source>
        <dbReference type="SAM" id="Phobius"/>
    </source>
</evidence>
<keyword evidence="4 5" id="KW-0472">Membrane</keyword>
<keyword evidence="7" id="KW-1185">Reference proteome</keyword>
<dbReference type="eggNOG" id="ENOG502QURG">
    <property type="taxonomic scope" value="Eukaryota"/>
</dbReference>
<dbReference type="EMBL" id="BN001308">
    <property type="protein sequence ID" value="CBF87495.1"/>
    <property type="molecule type" value="Genomic_DNA"/>
</dbReference>
<evidence type="ECO:0000256" key="3">
    <source>
        <dbReference type="ARBA" id="ARBA00022989"/>
    </source>
</evidence>
<dbReference type="VEuPathDB" id="FungiDB:AN9374"/>
<feature type="transmembrane region" description="Helical" evidence="5">
    <location>
        <begin position="92"/>
        <end position="117"/>
    </location>
</feature>
<dbReference type="RefSeq" id="XP_050468971.1">
    <property type="nucleotide sequence ID" value="XM_050613132.1"/>
</dbReference>
<dbReference type="InParanoid" id="C8VR79"/>
<name>C8VR79_EMENI</name>
<keyword evidence="2 5" id="KW-0812">Transmembrane</keyword>
<dbReference type="OrthoDB" id="3358017at2759"/>
<feature type="transmembrane region" description="Helical" evidence="5">
    <location>
        <begin position="27"/>
        <end position="47"/>
    </location>
</feature>
<sequence>MYIKQQLFQKRETDEEDWSVFFYNPSLAATVLFSILYVIPFIYHIYISYSAQKKTSNKYFRYSYSVPIIIAAFLEIIAYGQRAASTQSTQDIGLFASSQTLIVLAPVLVCASLYVLLGRIIRSTRVTGAGIKEETGEAEKRIEVKVGGIVRVSYLPKILITLDVAAMLTQGGGSAIASAGEWKGTLEDIGTSVLIGGLALQVATFTVFLSVVFSFHQKILRHGEEGMGMVLRGVYIGGLFIMVLLSQIRSIFRLIEFALGTESYIMTNEWPLYVLEAVPML</sequence>
<organism evidence="6 7">
    <name type="scientific">Emericella nidulans (strain FGSC A4 / ATCC 38163 / CBS 112.46 / NRRL 194 / M139)</name>
    <name type="common">Aspergillus nidulans</name>
    <dbReference type="NCBI Taxonomy" id="227321"/>
    <lineage>
        <taxon>Eukaryota</taxon>
        <taxon>Fungi</taxon>
        <taxon>Dikarya</taxon>
        <taxon>Ascomycota</taxon>
        <taxon>Pezizomycotina</taxon>
        <taxon>Eurotiomycetes</taxon>
        <taxon>Eurotiomycetidae</taxon>
        <taxon>Eurotiales</taxon>
        <taxon>Aspergillaceae</taxon>
        <taxon>Aspergillus</taxon>
        <taxon>Aspergillus subgen. Nidulantes</taxon>
    </lineage>
</organism>
<dbReference type="Proteomes" id="UP000000560">
    <property type="component" value="Chromosome VIII"/>
</dbReference>
<feature type="transmembrane region" description="Helical" evidence="5">
    <location>
        <begin position="59"/>
        <end position="80"/>
    </location>
</feature>
<dbReference type="HOGENOM" id="CLU_033465_3_2_1"/>
<protein>
    <submittedName>
        <fullName evidence="6">RTA1 domain protein, putative (AFU_orthologue AFUA_3G00920)</fullName>
    </submittedName>
</protein>
<comment type="subcellular location">
    <subcellularLocation>
        <location evidence="1">Membrane</location>
        <topology evidence="1">Multi-pass membrane protein</topology>
    </subcellularLocation>
</comment>
<dbReference type="OMA" id="RHEWPLY"/>
<evidence type="ECO:0000313" key="6">
    <source>
        <dbReference type="EMBL" id="CBF87495.1"/>
    </source>
</evidence>
<evidence type="ECO:0000256" key="4">
    <source>
        <dbReference type="ARBA" id="ARBA00023136"/>
    </source>
</evidence>
<gene>
    <name evidence="6" type="ORF">ANIA_09374</name>
</gene>
<reference evidence="7" key="1">
    <citation type="journal article" date="2005" name="Nature">
        <title>Sequencing of Aspergillus nidulans and comparative analysis with A. fumigatus and A. oryzae.</title>
        <authorList>
            <person name="Galagan J.E."/>
            <person name="Calvo S.E."/>
            <person name="Cuomo C."/>
            <person name="Ma L.J."/>
            <person name="Wortman J.R."/>
            <person name="Batzoglou S."/>
            <person name="Lee S.I."/>
            <person name="Basturkmen M."/>
            <person name="Spevak C.C."/>
            <person name="Clutterbuck J."/>
            <person name="Kapitonov V."/>
            <person name="Jurka J."/>
            <person name="Scazzocchio C."/>
            <person name="Farman M."/>
            <person name="Butler J."/>
            <person name="Purcell S."/>
            <person name="Harris S."/>
            <person name="Braus G.H."/>
            <person name="Draht O."/>
            <person name="Busch S."/>
            <person name="D'Enfert C."/>
            <person name="Bouchier C."/>
            <person name="Goldman G.H."/>
            <person name="Bell-Pedersen D."/>
            <person name="Griffiths-Jones S."/>
            <person name="Doonan J.H."/>
            <person name="Yu J."/>
            <person name="Vienken K."/>
            <person name="Pain A."/>
            <person name="Freitag M."/>
            <person name="Selker E.U."/>
            <person name="Archer D.B."/>
            <person name="Penalva M.A."/>
            <person name="Oakley B.R."/>
            <person name="Momany M."/>
            <person name="Tanaka T."/>
            <person name="Kumagai T."/>
            <person name="Asai K."/>
            <person name="Machida M."/>
            <person name="Nierman W.C."/>
            <person name="Denning D.W."/>
            <person name="Caddick M."/>
            <person name="Hynes M."/>
            <person name="Paoletti M."/>
            <person name="Fischer R."/>
            <person name="Miller B."/>
            <person name="Dyer P."/>
            <person name="Sachs M.S."/>
            <person name="Osmani S.A."/>
            <person name="Birren B.W."/>
        </authorList>
    </citation>
    <scope>NUCLEOTIDE SEQUENCE [LARGE SCALE GENOMIC DNA]</scope>
    <source>
        <strain evidence="7">FGSC A4 / ATCC 38163 / CBS 112.46 / NRRL 194 / M139</strain>
    </source>
</reference>
<dbReference type="GO" id="GO:0016020">
    <property type="term" value="C:membrane"/>
    <property type="evidence" value="ECO:0007669"/>
    <property type="project" value="UniProtKB-SubCell"/>
</dbReference>
<proteinExistence type="predicted"/>
<dbReference type="InterPro" id="IPR007568">
    <property type="entry name" value="RTA1"/>
</dbReference>
<dbReference type="GeneID" id="2867838"/>
<dbReference type="PANTHER" id="PTHR31465:SF32">
    <property type="entry name" value="DOMAIN PROTEIN, PUTATIVE-RELATED"/>
    <property type="match status" value="1"/>
</dbReference>
<evidence type="ECO:0000256" key="1">
    <source>
        <dbReference type="ARBA" id="ARBA00004141"/>
    </source>
</evidence>
<keyword evidence="3 5" id="KW-1133">Transmembrane helix</keyword>
<reference evidence="7" key="2">
    <citation type="journal article" date="2009" name="Fungal Genet. Biol.">
        <title>The 2008 update of the Aspergillus nidulans genome annotation: a community effort.</title>
        <authorList>
            <person name="Wortman J.R."/>
            <person name="Gilsenan J.M."/>
            <person name="Joardar V."/>
            <person name="Deegan J."/>
            <person name="Clutterbuck J."/>
            <person name="Andersen M.R."/>
            <person name="Archer D."/>
            <person name="Bencina M."/>
            <person name="Braus G."/>
            <person name="Coutinho P."/>
            <person name="von Dohren H."/>
            <person name="Doonan J."/>
            <person name="Driessen A.J."/>
            <person name="Durek P."/>
            <person name="Espeso E."/>
            <person name="Fekete E."/>
            <person name="Flipphi M."/>
            <person name="Estrada C.G."/>
            <person name="Geysens S."/>
            <person name="Goldman G."/>
            <person name="de Groot P.W."/>
            <person name="Hansen K."/>
            <person name="Harris S.D."/>
            <person name="Heinekamp T."/>
            <person name="Helmstaedt K."/>
            <person name="Henrissat B."/>
            <person name="Hofmann G."/>
            <person name="Homan T."/>
            <person name="Horio T."/>
            <person name="Horiuchi H."/>
            <person name="James S."/>
            <person name="Jones M."/>
            <person name="Karaffa L."/>
            <person name="Karanyi Z."/>
            <person name="Kato M."/>
            <person name="Keller N."/>
            <person name="Kelly D.E."/>
            <person name="Kiel J.A."/>
            <person name="Kim J.M."/>
            <person name="van der Klei I.J."/>
            <person name="Klis F.M."/>
            <person name="Kovalchuk A."/>
            <person name="Krasevec N."/>
            <person name="Kubicek C.P."/>
            <person name="Liu B."/>
            <person name="Maccabe A."/>
            <person name="Meyer V."/>
            <person name="Mirabito P."/>
            <person name="Miskei M."/>
            <person name="Mos M."/>
            <person name="Mullins J."/>
            <person name="Nelson D.R."/>
            <person name="Nielsen J."/>
            <person name="Oakley B.R."/>
            <person name="Osmani S.A."/>
            <person name="Pakula T."/>
            <person name="Paszewski A."/>
            <person name="Paulsen I."/>
            <person name="Pilsyk S."/>
            <person name="Pocsi I."/>
            <person name="Punt P.J."/>
            <person name="Ram A.F."/>
            <person name="Ren Q."/>
            <person name="Robellet X."/>
            <person name="Robson G."/>
            <person name="Seiboth B."/>
            <person name="van Solingen P."/>
            <person name="Specht T."/>
            <person name="Sun J."/>
            <person name="Taheri-Talesh N."/>
            <person name="Takeshita N."/>
            <person name="Ussery D."/>
            <person name="vanKuyk P.A."/>
            <person name="Visser H."/>
            <person name="van de Vondervoort P.J."/>
            <person name="de Vries R.P."/>
            <person name="Walton J."/>
            <person name="Xiang X."/>
            <person name="Xiong Y."/>
            <person name="Zeng A.P."/>
            <person name="Brandt B.W."/>
            <person name="Cornell M.J."/>
            <person name="van den Hondel C.A."/>
            <person name="Visser J."/>
            <person name="Oliver S.G."/>
            <person name="Turner G."/>
        </authorList>
    </citation>
    <scope>GENOME REANNOTATION</scope>
    <source>
        <strain evidence="7">FGSC A4 / ATCC 38163 / CBS 112.46 / NRRL 194 / M139</strain>
    </source>
</reference>
<evidence type="ECO:0000256" key="2">
    <source>
        <dbReference type="ARBA" id="ARBA00022692"/>
    </source>
</evidence>
<feature type="transmembrane region" description="Helical" evidence="5">
    <location>
        <begin position="193"/>
        <end position="215"/>
    </location>
</feature>
<dbReference type="Pfam" id="PF04479">
    <property type="entry name" value="RTA1"/>
    <property type="match status" value="2"/>
</dbReference>
<feature type="transmembrane region" description="Helical" evidence="5">
    <location>
        <begin position="227"/>
        <end position="245"/>
    </location>
</feature>